<dbReference type="CDD" id="cd08438">
    <property type="entry name" value="PBP2_CidR"/>
    <property type="match status" value="1"/>
</dbReference>
<dbReference type="InterPro" id="IPR036390">
    <property type="entry name" value="WH_DNA-bd_sf"/>
</dbReference>
<dbReference type="FunFam" id="1.10.10.10:FF:000001">
    <property type="entry name" value="LysR family transcriptional regulator"/>
    <property type="match status" value="1"/>
</dbReference>
<evidence type="ECO:0000256" key="3">
    <source>
        <dbReference type="ARBA" id="ARBA00023125"/>
    </source>
</evidence>
<dbReference type="RefSeq" id="WP_046068282.1">
    <property type="nucleotide sequence ID" value="NZ_CP011117.2"/>
</dbReference>
<proteinExistence type="inferred from homology"/>
<dbReference type="PANTHER" id="PTHR30419">
    <property type="entry name" value="HTH-TYPE TRANSCRIPTIONAL REGULATOR YBHD"/>
    <property type="match status" value="1"/>
</dbReference>
<gene>
    <name evidence="6" type="ORF">VO64_0487</name>
</gene>
<dbReference type="Gene3D" id="1.10.10.10">
    <property type="entry name" value="Winged helix-like DNA-binding domain superfamily/Winged helix DNA-binding domain"/>
    <property type="match status" value="1"/>
</dbReference>
<dbReference type="Pfam" id="PF03466">
    <property type="entry name" value="LysR_substrate"/>
    <property type="match status" value="1"/>
</dbReference>
<dbReference type="AlphaFoldDB" id="A0AAU8TEA6"/>
<feature type="domain" description="HTH lysR-type" evidence="5">
    <location>
        <begin position="1"/>
        <end position="60"/>
    </location>
</feature>
<keyword evidence="4" id="KW-0804">Transcription</keyword>
<evidence type="ECO:0000256" key="4">
    <source>
        <dbReference type="ARBA" id="ARBA00023163"/>
    </source>
</evidence>
<dbReference type="KEGG" id="pfb:VO64_0487"/>
<dbReference type="InterPro" id="IPR000847">
    <property type="entry name" value="LysR_HTH_N"/>
</dbReference>
<evidence type="ECO:0000256" key="2">
    <source>
        <dbReference type="ARBA" id="ARBA00023015"/>
    </source>
</evidence>
<dbReference type="InterPro" id="IPR005119">
    <property type="entry name" value="LysR_subst-bd"/>
</dbReference>
<dbReference type="GO" id="GO:0003700">
    <property type="term" value="F:DNA-binding transcription factor activity"/>
    <property type="evidence" value="ECO:0007669"/>
    <property type="project" value="InterPro"/>
</dbReference>
<name>A0AAU8TEA6_9PSED</name>
<dbReference type="PROSITE" id="PS50931">
    <property type="entry name" value="HTH_LYSR"/>
    <property type="match status" value="1"/>
</dbReference>
<dbReference type="PANTHER" id="PTHR30419:SF8">
    <property type="entry name" value="NITROGEN ASSIMILATION TRANSCRIPTIONAL ACTIVATOR-RELATED"/>
    <property type="match status" value="1"/>
</dbReference>
<keyword evidence="2" id="KW-0805">Transcription regulation</keyword>
<dbReference type="PRINTS" id="PR00039">
    <property type="entry name" value="HTHLYSR"/>
</dbReference>
<dbReference type="Gene3D" id="3.40.190.290">
    <property type="match status" value="1"/>
</dbReference>
<dbReference type="Pfam" id="PF00126">
    <property type="entry name" value="HTH_1"/>
    <property type="match status" value="1"/>
</dbReference>
<evidence type="ECO:0000256" key="1">
    <source>
        <dbReference type="ARBA" id="ARBA00009437"/>
    </source>
</evidence>
<comment type="similarity">
    <text evidence="1">Belongs to the LysR transcriptional regulatory family.</text>
</comment>
<evidence type="ECO:0000313" key="6">
    <source>
        <dbReference type="EMBL" id="AKA81033.1"/>
    </source>
</evidence>
<reference evidence="6 7" key="1">
    <citation type="journal article" date="2015" name="Genome Announc.">
        <title>Complete Genome Sequence of Biocontrol Strain Pseudomonas fluorescens LBUM223.</title>
        <authorList>
            <person name="Roquigny R."/>
            <person name="Arseneault T."/>
            <person name="Gadkar V.J."/>
            <person name="Novinscak A."/>
            <person name="Joly D.L."/>
            <person name="Filion M."/>
        </authorList>
    </citation>
    <scope>NUCLEOTIDE SEQUENCE [LARGE SCALE GENOMIC DNA]</scope>
    <source>
        <strain evidence="6 7">LBUM223</strain>
    </source>
</reference>
<accession>A0AAU8TEA6</accession>
<dbReference type="InterPro" id="IPR050950">
    <property type="entry name" value="HTH-type_LysR_regulators"/>
</dbReference>
<dbReference type="GO" id="GO:0005829">
    <property type="term" value="C:cytosol"/>
    <property type="evidence" value="ECO:0007669"/>
    <property type="project" value="TreeGrafter"/>
</dbReference>
<organism evidence="6 7">
    <name type="scientific">Pseudomonas synxantha</name>
    <dbReference type="NCBI Taxonomy" id="47883"/>
    <lineage>
        <taxon>Bacteria</taxon>
        <taxon>Pseudomonadati</taxon>
        <taxon>Pseudomonadota</taxon>
        <taxon>Gammaproteobacteria</taxon>
        <taxon>Pseudomonadales</taxon>
        <taxon>Pseudomonadaceae</taxon>
        <taxon>Pseudomonas</taxon>
    </lineage>
</organism>
<evidence type="ECO:0000259" key="5">
    <source>
        <dbReference type="PROSITE" id="PS50931"/>
    </source>
</evidence>
<sequence length="300" mass="32947">MDLKTLRYFTEIVRHGSFGKAAKAIPLSQPALSKAIRLLEDELGVTLLERGRRGVGVKLTTSGETVLEHALTMLAQRERLLFDLDASRQVKKGELRLGLPPLGSAQLFAAPLAEFRERYPGVAIHLREHGGEELEQAIHNNEIELAVTLLPTLTELNALVVHCEPMVLVVPRSHSLATRKKVRLNELAHEAFVTLGKGSALTRILKEACVAQGFEIHEVAQSSQPDFALAMVAAGVGITCLPRLIASHYENTSVQLVDLDAPGMEWRVVVVWRRGSELSWAAWKWIESVKAGATSSEFSS</sequence>
<dbReference type="Proteomes" id="UP000033099">
    <property type="component" value="Chromosome"/>
</dbReference>
<protein>
    <submittedName>
        <fullName evidence="6">LysR family regulatory protein CidR</fullName>
    </submittedName>
</protein>
<keyword evidence="3" id="KW-0238">DNA-binding</keyword>
<dbReference type="GO" id="GO:0003677">
    <property type="term" value="F:DNA binding"/>
    <property type="evidence" value="ECO:0007669"/>
    <property type="project" value="UniProtKB-KW"/>
</dbReference>
<dbReference type="SUPFAM" id="SSF53850">
    <property type="entry name" value="Periplasmic binding protein-like II"/>
    <property type="match status" value="1"/>
</dbReference>
<evidence type="ECO:0000313" key="7">
    <source>
        <dbReference type="Proteomes" id="UP000033099"/>
    </source>
</evidence>
<dbReference type="EMBL" id="CP011117">
    <property type="protein sequence ID" value="AKA81033.1"/>
    <property type="molecule type" value="Genomic_DNA"/>
</dbReference>
<dbReference type="InterPro" id="IPR036388">
    <property type="entry name" value="WH-like_DNA-bd_sf"/>
</dbReference>
<dbReference type="SUPFAM" id="SSF46785">
    <property type="entry name" value="Winged helix' DNA-binding domain"/>
    <property type="match status" value="1"/>
</dbReference>